<dbReference type="EMBL" id="KZ534275">
    <property type="protein sequence ID" value="PKU26918.1"/>
    <property type="molecule type" value="Genomic_DNA"/>
</dbReference>
<accession>A0A2I0SZE5</accession>
<protein>
    <submittedName>
        <fullName evidence="2">Uncharacterized protein</fullName>
    </submittedName>
</protein>
<name>A0A2I0SZE5_LIMLA</name>
<evidence type="ECO:0000256" key="1">
    <source>
        <dbReference type="SAM" id="MobiDB-lite"/>
    </source>
</evidence>
<gene>
    <name evidence="2" type="ORF">llap_22778</name>
</gene>
<keyword evidence="3" id="KW-1185">Reference proteome</keyword>
<reference evidence="3" key="2">
    <citation type="submission" date="2017-12" db="EMBL/GenBank/DDBJ databases">
        <title>Genome sequence of the Bar-tailed Godwit (Limosa lapponica baueri).</title>
        <authorList>
            <person name="Lima N.C.B."/>
            <person name="Parody-Merino A.M."/>
            <person name="Battley P.F."/>
            <person name="Fidler A.E."/>
            <person name="Prosdocimi F."/>
        </authorList>
    </citation>
    <scope>NUCLEOTIDE SEQUENCE [LARGE SCALE GENOMIC DNA]</scope>
</reference>
<evidence type="ECO:0000313" key="2">
    <source>
        <dbReference type="EMBL" id="PKU26918.1"/>
    </source>
</evidence>
<organism evidence="2 3">
    <name type="scientific">Limosa lapponica baueri</name>
    <dbReference type="NCBI Taxonomy" id="1758121"/>
    <lineage>
        <taxon>Eukaryota</taxon>
        <taxon>Metazoa</taxon>
        <taxon>Chordata</taxon>
        <taxon>Craniata</taxon>
        <taxon>Vertebrata</taxon>
        <taxon>Euteleostomi</taxon>
        <taxon>Archelosauria</taxon>
        <taxon>Archosauria</taxon>
        <taxon>Dinosauria</taxon>
        <taxon>Saurischia</taxon>
        <taxon>Theropoda</taxon>
        <taxon>Coelurosauria</taxon>
        <taxon>Aves</taxon>
        <taxon>Neognathae</taxon>
        <taxon>Neoaves</taxon>
        <taxon>Charadriiformes</taxon>
        <taxon>Scolopacidae</taxon>
        <taxon>Limosa</taxon>
    </lineage>
</organism>
<reference evidence="3" key="1">
    <citation type="submission" date="2017-11" db="EMBL/GenBank/DDBJ databases">
        <authorList>
            <person name="Lima N.C."/>
            <person name="Parody-Merino A.M."/>
            <person name="Battley P.F."/>
            <person name="Fidler A.E."/>
            <person name="Prosdocimi F."/>
        </authorList>
    </citation>
    <scope>NUCLEOTIDE SEQUENCE [LARGE SCALE GENOMIC DNA]</scope>
</reference>
<evidence type="ECO:0000313" key="3">
    <source>
        <dbReference type="Proteomes" id="UP000233556"/>
    </source>
</evidence>
<dbReference type="AlphaFoldDB" id="A0A2I0SZE5"/>
<proteinExistence type="predicted"/>
<feature type="region of interest" description="Disordered" evidence="1">
    <location>
        <begin position="20"/>
        <end position="75"/>
    </location>
</feature>
<feature type="compositionally biased region" description="Basic and acidic residues" evidence="1">
    <location>
        <begin position="42"/>
        <end position="54"/>
    </location>
</feature>
<sequence>MLLAERFGGAPLPAFVVGSNPPRVSGSRGRCRHGAGCATGQGDHRAEAGRRGGGEEATPSGWHAGATGRGADEHT</sequence>
<dbReference type="Proteomes" id="UP000233556">
    <property type="component" value="Unassembled WGS sequence"/>
</dbReference>